<dbReference type="PANTHER" id="PTHR30246">
    <property type="entry name" value="2-KETO-3-DEOXY-6-PHOSPHOGLUCONATE ALDOLASE"/>
    <property type="match status" value="1"/>
</dbReference>
<name>A0A917I3D7_9HYPH</name>
<protein>
    <submittedName>
        <fullName evidence="6">2-dehydro-3-deoxy-6-phosphogalactonate aldolase</fullName>
    </submittedName>
</protein>
<comment type="subunit">
    <text evidence="3">Homotrimer.</text>
</comment>
<dbReference type="EMBL" id="BMES01000001">
    <property type="protein sequence ID" value="GGH08431.1"/>
    <property type="molecule type" value="Genomic_DNA"/>
</dbReference>
<reference evidence="6" key="2">
    <citation type="submission" date="2020-09" db="EMBL/GenBank/DDBJ databases">
        <authorList>
            <person name="Sun Q."/>
            <person name="Zhou Y."/>
        </authorList>
    </citation>
    <scope>NUCLEOTIDE SEQUENCE</scope>
    <source>
        <strain evidence="6">CGMCC 1.12214</strain>
    </source>
</reference>
<evidence type="ECO:0000313" key="7">
    <source>
        <dbReference type="Proteomes" id="UP000603912"/>
    </source>
</evidence>
<comment type="caution">
    <text evidence="6">The sequence shown here is derived from an EMBL/GenBank/DDBJ whole genome shotgun (WGS) entry which is preliminary data.</text>
</comment>
<sequence>MSHTAAFQAAYARCPLIAILRGLRPDEAVAVGEALAGAGFTILEVPLNSPEPLDSIGRLATALAGRAVVGAGTVVRVPDVDAVAHAGGTLIVSPNANPDVIRRAKALGLVSAPGVMTPTEAYAALDAGADVLKFFPGEVIGPAGAKAMGAVLPKGATLVMVGGITPDTLPRYADGPVSGFGLGSALFKPGDAAAQVGDKARLFLQAYEEFKAARA</sequence>
<dbReference type="AlphaFoldDB" id="A0A917I3D7"/>
<evidence type="ECO:0000256" key="3">
    <source>
        <dbReference type="ARBA" id="ARBA00011233"/>
    </source>
</evidence>
<dbReference type="SUPFAM" id="SSF51569">
    <property type="entry name" value="Aldolase"/>
    <property type="match status" value="1"/>
</dbReference>
<evidence type="ECO:0000256" key="5">
    <source>
        <dbReference type="ARBA" id="ARBA00023277"/>
    </source>
</evidence>
<evidence type="ECO:0000313" key="6">
    <source>
        <dbReference type="EMBL" id="GGH08431.1"/>
    </source>
</evidence>
<dbReference type="InterPro" id="IPR000887">
    <property type="entry name" value="Aldlse_KDPG_KHG"/>
</dbReference>
<evidence type="ECO:0000256" key="2">
    <source>
        <dbReference type="ARBA" id="ARBA00006906"/>
    </source>
</evidence>
<dbReference type="CDD" id="cd00452">
    <property type="entry name" value="KDPG_aldolase"/>
    <property type="match status" value="1"/>
</dbReference>
<evidence type="ECO:0000256" key="4">
    <source>
        <dbReference type="ARBA" id="ARBA00023239"/>
    </source>
</evidence>
<keyword evidence="5" id="KW-0119">Carbohydrate metabolism</keyword>
<dbReference type="NCBIfam" id="NF006600">
    <property type="entry name" value="PRK09140.1"/>
    <property type="match status" value="1"/>
</dbReference>
<evidence type="ECO:0000256" key="1">
    <source>
        <dbReference type="ARBA" id="ARBA00004761"/>
    </source>
</evidence>
<dbReference type="GO" id="GO:0016829">
    <property type="term" value="F:lyase activity"/>
    <property type="evidence" value="ECO:0007669"/>
    <property type="project" value="UniProtKB-KW"/>
</dbReference>
<dbReference type="Pfam" id="PF01081">
    <property type="entry name" value="Aldolase"/>
    <property type="match status" value="1"/>
</dbReference>
<keyword evidence="7" id="KW-1185">Reference proteome</keyword>
<organism evidence="6 7">
    <name type="scientific">Alsobacter metallidurans</name>
    <dbReference type="NCBI Taxonomy" id="340221"/>
    <lineage>
        <taxon>Bacteria</taxon>
        <taxon>Pseudomonadati</taxon>
        <taxon>Pseudomonadota</taxon>
        <taxon>Alphaproteobacteria</taxon>
        <taxon>Hyphomicrobiales</taxon>
        <taxon>Alsobacteraceae</taxon>
        <taxon>Alsobacter</taxon>
    </lineage>
</organism>
<dbReference type="RefSeq" id="WP_188516048.1">
    <property type="nucleotide sequence ID" value="NZ_BMES01000001.1"/>
</dbReference>
<keyword evidence="4" id="KW-0456">Lyase</keyword>
<comment type="pathway">
    <text evidence="1">Carbohydrate acid metabolism.</text>
</comment>
<dbReference type="Gene3D" id="3.20.20.70">
    <property type="entry name" value="Aldolase class I"/>
    <property type="match status" value="1"/>
</dbReference>
<reference evidence="6" key="1">
    <citation type="journal article" date="2014" name="Int. J. Syst. Evol. Microbiol.">
        <title>Complete genome sequence of Corynebacterium casei LMG S-19264T (=DSM 44701T), isolated from a smear-ripened cheese.</title>
        <authorList>
            <consortium name="US DOE Joint Genome Institute (JGI-PGF)"/>
            <person name="Walter F."/>
            <person name="Albersmeier A."/>
            <person name="Kalinowski J."/>
            <person name="Ruckert C."/>
        </authorList>
    </citation>
    <scope>NUCLEOTIDE SEQUENCE</scope>
    <source>
        <strain evidence="6">CGMCC 1.12214</strain>
    </source>
</reference>
<accession>A0A917I3D7</accession>
<proteinExistence type="inferred from homology"/>
<comment type="similarity">
    <text evidence="2">Belongs to the KHG/KDPG aldolase family.</text>
</comment>
<gene>
    <name evidence="6" type="ORF">GCM10007036_03910</name>
</gene>
<dbReference type="PANTHER" id="PTHR30246:SF1">
    <property type="entry name" value="2-DEHYDRO-3-DEOXY-6-PHOSPHOGALACTONATE ALDOLASE-RELATED"/>
    <property type="match status" value="1"/>
</dbReference>
<dbReference type="InterPro" id="IPR013785">
    <property type="entry name" value="Aldolase_TIM"/>
</dbReference>
<dbReference type="Proteomes" id="UP000603912">
    <property type="component" value="Unassembled WGS sequence"/>
</dbReference>